<reference evidence="1 2" key="1">
    <citation type="submission" date="2021-09" db="EMBL/GenBank/DDBJ databases">
        <title>Genomic insights and catalytic innovation underlie evolution of tropane alkaloids biosynthesis.</title>
        <authorList>
            <person name="Wang Y.-J."/>
            <person name="Tian T."/>
            <person name="Huang J.-P."/>
            <person name="Huang S.-X."/>
        </authorList>
    </citation>
    <scope>NUCLEOTIDE SEQUENCE [LARGE SCALE GENOMIC DNA]</scope>
    <source>
        <strain evidence="1">KIB-2018</strain>
        <tissue evidence="1">Leaf</tissue>
    </source>
</reference>
<proteinExistence type="predicted"/>
<sequence>MNDIWIGPTHDPTPTHDAILCSLTTSLTPPVSLRPLSCVFTVDRLKWRRVKEGCLRLIFFFLKELLQFFLFLFGCLAGEEIRGRGTENNRKVCSDILFRIEQHHL</sequence>
<dbReference type="Proteomes" id="UP001159364">
    <property type="component" value="Linkage Group LG05"/>
</dbReference>
<name>A0AAV8TG48_9ROSI</name>
<comment type="caution">
    <text evidence="1">The sequence shown here is derived from an EMBL/GenBank/DDBJ whole genome shotgun (WGS) entry which is preliminary data.</text>
</comment>
<evidence type="ECO:0000313" key="1">
    <source>
        <dbReference type="EMBL" id="KAJ8765862.1"/>
    </source>
</evidence>
<dbReference type="AlphaFoldDB" id="A0AAV8TG48"/>
<gene>
    <name evidence="1" type="ORF">K2173_020378</name>
</gene>
<dbReference type="EMBL" id="JAIWQS010000005">
    <property type="protein sequence ID" value="KAJ8765862.1"/>
    <property type="molecule type" value="Genomic_DNA"/>
</dbReference>
<keyword evidence="2" id="KW-1185">Reference proteome</keyword>
<organism evidence="1 2">
    <name type="scientific">Erythroxylum novogranatense</name>
    <dbReference type="NCBI Taxonomy" id="1862640"/>
    <lineage>
        <taxon>Eukaryota</taxon>
        <taxon>Viridiplantae</taxon>
        <taxon>Streptophyta</taxon>
        <taxon>Embryophyta</taxon>
        <taxon>Tracheophyta</taxon>
        <taxon>Spermatophyta</taxon>
        <taxon>Magnoliopsida</taxon>
        <taxon>eudicotyledons</taxon>
        <taxon>Gunneridae</taxon>
        <taxon>Pentapetalae</taxon>
        <taxon>rosids</taxon>
        <taxon>fabids</taxon>
        <taxon>Malpighiales</taxon>
        <taxon>Erythroxylaceae</taxon>
        <taxon>Erythroxylum</taxon>
    </lineage>
</organism>
<evidence type="ECO:0000313" key="2">
    <source>
        <dbReference type="Proteomes" id="UP001159364"/>
    </source>
</evidence>
<accession>A0AAV8TG48</accession>
<protein>
    <submittedName>
        <fullName evidence="1">Uncharacterized protein</fullName>
    </submittedName>
</protein>